<feature type="region of interest" description="Disordered" evidence="1">
    <location>
        <begin position="14"/>
        <end position="35"/>
    </location>
</feature>
<dbReference type="EMBL" id="JAACXV010013383">
    <property type="protein sequence ID" value="KAF7273511.1"/>
    <property type="molecule type" value="Genomic_DNA"/>
</dbReference>
<protein>
    <submittedName>
        <fullName evidence="2">Uncharacterized protein</fullName>
    </submittedName>
</protein>
<dbReference type="AlphaFoldDB" id="A0A834M9M8"/>
<comment type="caution">
    <text evidence="2">The sequence shown here is derived from an EMBL/GenBank/DDBJ whole genome shotgun (WGS) entry which is preliminary data.</text>
</comment>
<evidence type="ECO:0000313" key="3">
    <source>
        <dbReference type="Proteomes" id="UP000625711"/>
    </source>
</evidence>
<gene>
    <name evidence="2" type="ORF">GWI33_013787</name>
</gene>
<keyword evidence="3" id="KW-1185">Reference proteome</keyword>
<name>A0A834M9M8_RHYFE</name>
<proteinExistence type="predicted"/>
<sequence length="150" mass="17352">MLFRSVLYRNYRTLRGQEKLPPPPTSSPFSRRSGISKRPHKNLIFMYAPRSSAGSIPAGVELLEVLNWNVHVHSGNMFTNFRGEEGGGRDRIGEDPDREYRLDGYELHGAIFRLIIGVVACRNRNERGSSARYRIIVRIDKNPTVYWRKY</sequence>
<accession>A0A834M9M8</accession>
<reference evidence="2" key="1">
    <citation type="submission" date="2020-08" db="EMBL/GenBank/DDBJ databases">
        <title>Genome sequencing and assembly of the red palm weevil Rhynchophorus ferrugineus.</title>
        <authorList>
            <person name="Dias G.B."/>
            <person name="Bergman C.M."/>
            <person name="Manee M."/>
        </authorList>
    </citation>
    <scope>NUCLEOTIDE SEQUENCE</scope>
    <source>
        <strain evidence="2">AA-2017</strain>
        <tissue evidence="2">Whole larva</tissue>
    </source>
</reference>
<organism evidence="2 3">
    <name type="scientific">Rhynchophorus ferrugineus</name>
    <name type="common">Red palm weevil</name>
    <name type="synonym">Curculio ferrugineus</name>
    <dbReference type="NCBI Taxonomy" id="354439"/>
    <lineage>
        <taxon>Eukaryota</taxon>
        <taxon>Metazoa</taxon>
        <taxon>Ecdysozoa</taxon>
        <taxon>Arthropoda</taxon>
        <taxon>Hexapoda</taxon>
        <taxon>Insecta</taxon>
        <taxon>Pterygota</taxon>
        <taxon>Neoptera</taxon>
        <taxon>Endopterygota</taxon>
        <taxon>Coleoptera</taxon>
        <taxon>Polyphaga</taxon>
        <taxon>Cucujiformia</taxon>
        <taxon>Curculionidae</taxon>
        <taxon>Dryophthorinae</taxon>
        <taxon>Rhynchophorus</taxon>
    </lineage>
</organism>
<evidence type="ECO:0000256" key="1">
    <source>
        <dbReference type="SAM" id="MobiDB-lite"/>
    </source>
</evidence>
<evidence type="ECO:0000313" key="2">
    <source>
        <dbReference type="EMBL" id="KAF7273511.1"/>
    </source>
</evidence>
<dbReference type="Proteomes" id="UP000625711">
    <property type="component" value="Unassembled WGS sequence"/>
</dbReference>